<dbReference type="HAMAP" id="MF_01227">
    <property type="entry name" value="PyrG"/>
    <property type="match status" value="1"/>
</dbReference>
<dbReference type="Pfam" id="PF00117">
    <property type="entry name" value="GATase"/>
    <property type="match status" value="1"/>
</dbReference>
<keyword evidence="3 12" id="KW-0436">Ligase</keyword>
<comment type="function">
    <text evidence="11 12">Catalyzes the ATP-dependent amination of UTP to CTP with either L-glutamine or ammonia as the source of nitrogen. Regulates intracellular CTP levels through interactions with the four ribonucleotide triphosphates.</text>
</comment>
<feature type="binding site" evidence="12">
    <location>
        <position position="222"/>
    </location>
    <ligand>
        <name>CTP</name>
        <dbReference type="ChEBI" id="CHEBI:37563"/>
        <note>allosteric inhibitor</note>
    </ligand>
</feature>
<evidence type="ECO:0000313" key="15">
    <source>
        <dbReference type="EMBL" id="RNF82585.1"/>
    </source>
</evidence>
<dbReference type="GO" id="GO:0003883">
    <property type="term" value="F:CTP synthase activity"/>
    <property type="evidence" value="ECO:0007669"/>
    <property type="project" value="UniProtKB-UniRule"/>
</dbReference>
<dbReference type="NCBIfam" id="NF003792">
    <property type="entry name" value="PRK05380.1"/>
    <property type="match status" value="1"/>
</dbReference>
<organism evidence="15 16">
    <name type="scientific">Montanilutibacter psychrotolerans</name>
    <dbReference type="NCBI Taxonomy" id="1327343"/>
    <lineage>
        <taxon>Bacteria</taxon>
        <taxon>Pseudomonadati</taxon>
        <taxon>Pseudomonadota</taxon>
        <taxon>Gammaproteobacteria</taxon>
        <taxon>Lysobacterales</taxon>
        <taxon>Lysobacteraceae</taxon>
        <taxon>Montanilutibacter</taxon>
    </lineage>
</organism>
<feature type="region of interest" description="Amidoligase domain" evidence="12">
    <location>
        <begin position="1"/>
        <end position="265"/>
    </location>
</feature>
<feature type="binding site" evidence="12">
    <location>
        <position position="139"/>
    </location>
    <ligand>
        <name>Mg(2+)</name>
        <dbReference type="ChEBI" id="CHEBI:18420"/>
    </ligand>
</feature>
<dbReference type="GO" id="GO:0046872">
    <property type="term" value="F:metal ion binding"/>
    <property type="evidence" value="ECO:0007669"/>
    <property type="project" value="UniProtKB-KW"/>
</dbReference>
<comment type="activity regulation">
    <text evidence="12">Allosterically activated by GTP, when glutamine is the substrate; GTP has no effect on the reaction when ammonia is the substrate. The allosteric effector GTP functions by stabilizing the protein conformation that binds the tetrahedral intermediate(s) formed during glutamine hydrolysis. Inhibited by the product CTP, via allosteric rather than competitive inhibition.</text>
</comment>
<comment type="catalytic activity">
    <reaction evidence="12">
        <text>UTP + NH4(+) + ATP = CTP + ADP + phosphate + 2 H(+)</text>
        <dbReference type="Rhea" id="RHEA:16597"/>
        <dbReference type="ChEBI" id="CHEBI:15378"/>
        <dbReference type="ChEBI" id="CHEBI:28938"/>
        <dbReference type="ChEBI" id="CHEBI:30616"/>
        <dbReference type="ChEBI" id="CHEBI:37563"/>
        <dbReference type="ChEBI" id="CHEBI:43474"/>
        <dbReference type="ChEBI" id="CHEBI:46398"/>
        <dbReference type="ChEBI" id="CHEBI:456216"/>
    </reaction>
</comment>
<dbReference type="GO" id="GO:0004359">
    <property type="term" value="F:glutaminase activity"/>
    <property type="evidence" value="ECO:0007669"/>
    <property type="project" value="RHEA"/>
</dbReference>
<dbReference type="GO" id="GO:0005829">
    <property type="term" value="C:cytosol"/>
    <property type="evidence" value="ECO:0007669"/>
    <property type="project" value="TreeGrafter"/>
</dbReference>
<dbReference type="GO" id="GO:0042802">
    <property type="term" value="F:identical protein binding"/>
    <property type="evidence" value="ECO:0007669"/>
    <property type="project" value="TreeGrafter"/>
</dbReference>
<dbReference type="Proteomes" id="UP000267049">
    <property type="component" value="Unassembled WGS sequence"/>
</dbReference>
<feature type="binding site" evidence="12">
    <location>
        <position position="352"/>
    </location>
    <ligand>
        <name>L-glutamine</name>
        <dbReference type="ChEBI" id="CHEBI:58359"/>
    </ligand>
</feature>
<feature type="active site" evidence="12">
    <location>
        <position position="517"/>
    </location>
</feature>
<dbReference type="OrthoDB" id="9801107at2"/>
<comment type="caution">
    <text evidence="15">The sequence shown here is derived from an EMBL/GenBank/DDBJ whole genome shotgun (WGS) entry which is preliminary data.</text>
</comment>
<feature type="binding site" evidence="12">
    <location>
        <position position="13"/>
    </location>
    <ligand>
        <name>CTP</name>
        <dbReference type="ChEBI" id="CHEBI:37563"/>
        <note>allosteric inhibitor</note>
    </ligand>
</feature>
<feature type="binding site" evidence="12">
    <location>
        <position position="13"/>
    </location>
    <ligand>
        <name>UTP</name>
        <dbReference type="ChEBI" id="CHEBI:46398"/>
    </ligand>
</feature>
<evidence type="ECO:0000259" key="14">
    <source>
        <dbReference type="Pfam" id="PF06418"/>
    </source>
</evidence>
<dbReference type="EC" id="6.3.4.2" evidence="12"/>
<dbReference type="RefSeq" id="WP_123088721.1">
    <property type="nucleotide sequence ID" value="NZ_RIBS01000007.1"/>
</dbReference>
<dbReference type="InterPro" id="IPR017456">
    <property type="entry name" value="CTP_synthase_N"/>
</dbReference>
<keyword evidence="6 12" id="KW-0067">ATP-binding</keyword>
<feature type="active site" description="Nucleophile; for glutamine hydrolysis" evidence="12">
    <location>
        <position position="379"/>
    </location>
</feature>
<name>A0A3M8SPI0_9GAMM</name>
<comment type="caution">
    <text evidence="12">Lacks conserved residue(s) required for the propagation of feature annotation.</text>
</comment>
<feature type="binding site" evidence="12">
    <location>
        <begin position="186"/>
        <end position="191"/>
    </location>
    <ligand>
        <name>UTP</name>
        <dbReference type="ChEBI" id="CHEBI:46398"/>
    </ligand>
</feature>
<dbReference type="InterPro" id="IPR004468">
    <property type="entry name" value="CTP_synthase"/>
</dbReference>
<dbReference type="Pfam" id="PF06418">
    <property type="entry name" value="CTP_synth_N"/>
    <property type="match status" value="1"/>
</dbReference>
<keyword evidence="8 12" id="KW-0315">Glutamine amidotransferase</keyword>
<comment type="pathway">
    <text evidence="1 12">Pyrimidine metabolism; CTP biosynthesis via de novo pathway; CTP from UDP: step 2/2.</text>
</comment>
<dbReference type="PANTHER" id="PTHR11550">
    <property type="entry name" value="CTP SYNTHASE"/>
    <property type="match status" value="1"/>
</dbReference>
<dbReference type="GO" id="GO:0097268">
    <property type="term" value="C:cytoophidium"/>
    <property type="evidence" value="ECO:0007669"/>
    <property type="project" value="UniProtKB-ARBA"/>
</dbReference>
<feature type="binding site" evidence="12">
    <location>
        <position position="470"/>
    </location>
    <ligand>
        <name>L-glutamine</name>
        <dbReference type="ChEBI" id="CHEBI:58359"/>
    </ligand>
</feature>
<evidence type="ECO:0000256" key="1">
    <source>
        <dbReference type="ARBA" id="ARBA00005171"/>
    </source>
</evidence>
<evidence type="ECO:0000256" key="7">
    <source>
        <dbReference type="ARBA" id="ARBA00022842"/>
    </source>
</evidence>
<keyword evidence="5 12" id="KW-0547">Nucleotide-binding</keyword>
<feature type="domain" description="CTP synthase N-terminal" evidence="14">
    <location>
        <begin position="5"/>
        <end position="265"/>
    </location>
</feature>
<dbReference type="EMBL" id="RIBS01000007">
    <property type="protein sequence ID" value="RNF82585.1"/>
    <property type="molecule type" value="Genomic_DNA"/>
</dbReference>
<dbReference type="SUPFAM" id="SSF52317">
    <property type="entry name" value="Class I glutamine amidotransferase-like"/>
    <property type="match status" value="1"/>
</dbReference>
<evidence type="ECO:0000256" key="10">
    <source>
        <dbReference type="ARBA" id="ARBA00047781"/>
    </source>
</evidence>
<comment type="miscellaneous">
    <text evidence="12">CTPSs have evolved a hybrid strategy for distinguishing between UTP and CTP. The overlapping regions of the product feedback inhibitory and substrate sites recognize a common feature in both compounds, the triphosphate moiety. To differentiate isosteric substrate and product pyrimidine rings, an additional pocket far from the expected kinase/ligase catalytic site, specifically recognizes the cytosine and ribose portions of the product inhibitor.</text>
</comment>
<keyword evidence="9 12" id="KW-0665">Pyrimidine biosynthesis</keyword>
<dbReference type="PROSITE" id="PS51273">
    <property type="entry name" value="GATASE_TYPE_1"/>
    <property type="match status" value="1"/>
</dbReference>
<dbReference type="InterPro" id="IPR033828">
    <property type="entry name" value="GATase1_CTP_Synthase"/>
</dbReference>
<feature type="binding site" evidence="12">
    <location>
        <position position="222"/>
    </location>
    <ligand>
        <name>UTP</name>
        <dbReference type="ChEBI" id="CHEBI:46398"/>
    </ligand>
</feature>
<evidence type="ECO:0000256" key="4">
    <source>
        <dbReference type="ARBA" id="ARBA00022723"/>
    </source>
</evidence>
<dbReference type="GO" id="GO:0044210">
    <property type="term" value="P:'de novo' CTP biosynthetic process"/>
    <property type="evidence" value="ECO:0007669"/>
    <property type="project" value="UniProtKB-UniRule"/>
</dbReference>
<keyword evidence="4 12" id="KW-0479">Metal-binding</keyword>
<proteinExistence type="inferred from homology"/>
<comment type="similarity">
    <text evidence="2 12">Belongs to the CTP synthase family.</text>
</comment>
<dbReference type="CDD" id="cd01746">
    <property type="entry name" value="GATase1_CTP_Synthase"/>
    <property type="match status" value="1"/>
</dbReference>
<comment type="catalytic activity">
    <reaction evidence="10 12">
        <text>UTP + L-glutamine + ATP + H2O = CTP + L-glutamate + ADP + phosphate + 2 H(+)</text>
        <dbReference type="Rhea" id="RHEA:26426"/>
        <dbReference type="ChEBI" id="CHEBI:15377"/>
        <dbReference type="ChEBI" id="CHEBI:15378"/>
        <dbReference type="ChEBI" id="CHEBI:29985"/>
        <dbReference type="ChEBI" id="CHEBI:30616"/>
        <dbReference type="ChEBI" id="CHEBI:37563"/>
        <dbReference type="ChEBI" id="CHEBI:43474"/>
        <dbReference type="ChEBI" id="CHEBI:46398"/>
        <dbReference type="ChEBI" id="CHEBI:58359"/>
        <dbReference type="ChEBI" id="CHEBI:456216"/>
        <dbReference type="EC" id="6.3.4.2"/>
    </reaction>
</comment>
<comment type="catalytic activity">
    <reaction evidence="12">
        <text>L-glutamine + H2O = L-glutamate + NH4(+)</text>
        <dbReference type="Rhea" id="RHEA:15889"/>
        <dbReference type="ChEBI" id="CHEBI:15377"/>
        <dbReference type="ChEBI" id="CHEBI:28938"/>
        <dbReference type="ChEBI" id="CHEBI:29985"/>
        <dbReference type="ChEBI" id="CHEBI:58359"/>
    </reaction>
</comment>
<evidence type="ECO:0000256" key="11">
    <source>
        <dbReference type="ARBA" id="ARBA00059148"/>
    </source>
</evidence>
<dbReference type="InterPro" id="IPR017926">
    <property type="entry name" value="GATASE"/>
</dbReference>
<evidence type="ECO:0000256" key="6">
    <source>
        <dbReference type="ARBA" id="ARBA00022840"/>
    </source>
</evidence>
<feature type="active site" evidence="12">
    <location>
        <position position="519"/>
    </location>
</feature>
<dbReference type="UniPathway" id="UPA00159">
    <property type="reaction ID" value="UER00277"/>
</dbReference>
<dbReference type="PANTHER" id="PTHR11550:SF0">
    <property type="entry name" value="CTP SYNTHASE-RELATED"/>
    <property type="match status" value="1"/>
</dbReference>
<dbReference type="AlphaFoldDB" id="A0A3M8SPI0"/>
<dbReference type="InterPro" id="IPR029062">
    <property type="entry name" value="Class_I_gatase-like"/>
</dbReference>
<dbReference type="GO" id="GO:0019856">
    <property type="term" value="P:pyrimidine nucleobase biosynthetic process"/>
    <property type="evidence" value="ECO:0007669"/>
    <property type="project" value="TreeGrafter"/>
</dbReference>
<evidence type="ECO:0000256" key="2">
    <source>
        <dbReference type="ARBA" id="ARBA00007533"/>
    </source>
</evidence>
<keyword evidence="7 12" id="KW-0460">Magnesium</keyword>
<evidence type="ECO:0000256" key="9">
    <source>
        <dbReference type="ARBA" id="ARBA00022975"/>
    </source>
</evidence>
<dbReference type="Gene3D" id="3.40.50.880">
    <property type="match status" value="1"/>
</dbReference>
<evidence type="ECO:0000259" key="13">
    <source>
        <dbReference type="Pfam" id="PF00117"/>
    </source>
</evidence>
<evidence type="ECO:0000256" key="12">
    <source>
        <dbReference type="HAMAP-Rule" id="MF_01227"/>
    </source>
</evidence>
<feature type="binding site" evidence="12">
    <location>
        <position position="403"/>
    </location>
    <ligand>
        <name>L-glutamine</name>
        <dbReference type="ChEBI" id="CHEBI:58359"/>
    </ligand>
</feature>
<feature type="binding site" evidence="12">
    <location>
        <position position="240"/>
    </location>
    <ligand>
        <name>ATP</name>
        <dbReference type="ChEBI" id="CHEBI:30616"/>
    </ligand>
</feature>
<dbReference type="FunFam" id="3.40.50.880:FF:000002">
    <property type="entry name" value="CTP synthase"/>
    <property type="match status" value="1"/>
</dbReference>
<feature type="binding site" evidence="12">
    <location>
        <position position="71"/>
    </location>
    <ligand>
        <name>ATP</name>
        <dbReference type="ChEBI" id="CHEBI:30616"/>
    </ligand>
</feature>
<reference evidence="15 16" key="1">
    <citation type="submission" date="2018-11" db="EMBL/GenBank/DDBJ databases">
        <title>Lysobacter cryohumiis sp. nov., isolated from soil in the Tianshan Mountains, Xinjiang, China.</title>
        <authorList>
            <person name="Luo Y."/>
            <person name="Sheng H."/>
        </authorList>
    </citation>
    <scope>NUCLEOTIDE SEQUENCE [LARGE SCALE GENOMIC DNA]</scope>
    <source>
        <strain evidence="15 16">ZS60</strain>
    </source>
</reference>
<dbReference type="NCBIfam" id="TIGR00337">
    <property type="entry name" value="PyrG"/>
    <property type="match status" value="1"/>
</dbReference>
<feature type="binding site" evidence="12">
    <location>
        <position position="71"/>
    </location>
    <ligand>
        <name>Mg(2+)</name>
        <dbReference type="ChEBI" id="CHEBI:18420"/>
    </ligand>
</feature>
<evidence type="ECO:0000256" key="3">
    <source>
        <dbReference type="ARBA" id="ARBA00022598"/>
    </source>
</evidence>
<gene>
    <name evidence="12" type="primary">pyrG</name>
    <name evidence="15" type="ORF">EER27_13850</name>
</gene>
<feature type="binding site" evidence="12">
    <location>
        <begin position="186"/>
        <end position="191"/>
    </location>
    <ligand>
        <name>CTP</name>
        <dbReference type="ChEBI" id="CHEBI:37563"/>
        <note>allosteric inhibitor</note>
    </ligand>
</feature>
<dbReference type="FunFam" id="3.40.50.300:FF:000009">
    <property type="entry name" value="CTP synthase"/>
    <property type="match status" value="1"/>
</dbReference>
<protein>
    <recommendedName>
        <fullName evidence="12">CTP synthase</fullName>
        <ecNumber evidence="12">6.3.4.2</ecNumber>
    </recommendedName>
    <alternativeName>
        <fullName evidence="12">Cytidine 5'-triphosphate synthase</fullName>
    </alternativeName>
    <alternativeName>
        <fullName evidence="12">Cytidine triphosphate synthetase</fullName>
        <shortName evidence="12">CTP synthetase</shortName>
        <shortName evidence="12">CTPS</shortName>
    </alternativeName>
    <alternativeName>
        <fullName evidence="12">UTP--ammonia ligase</fullName>
    </alternativeName>
</protein>
<dbReference type="SUPFAM" id="SSF52540">
    <property type="entry name" value="P-loop containing nucleoside triphosphate hydrolases"/>
    <property type="match status" value="1"/>
</dbReference>
<feature type="binding site" evidence="12">
    <location>
        <begin position="380"/>
        <end position="383"/>
    </location>
    <ligand>
        <name>L-glutamine</name>
        <dbReference type="ChEBI" id="CHEBI:58359"/>
    </ligand>
</feature>
<sequence>MTPLIFVTGGVVSSLGKGIAAASLAAILEARGLRVTMMKLDPYINVDPGTMSPFQHGEVYVTDDGAETDLDLGHYERYLRTRLSRKNSVTTGRIYENVIRKERRGDYLGGTVQVIPHITDEIKRCIVEATDGFDVGLVEIGGTVGDIESLPFLEAIRQIRTERGPDKALFMHLTLVPWIAAAGELKTKPTQHSVKELRSIGIQPDILLCRSEQPLPDSERRKIALFTNVSERAVISAVDLDNIYRMPSRFCEQGLDDLIIDRLHLAAGPTDLSEWDAVLDASEHPVDEVTIGVVGKYVDHQDAYKSVGEALKHGGLRQRTKVNLKWLESTDVEKLGAGEALAGVDGILVPGGFGDRGFEGKVLTAQHARESGIPYFGICYGMQAAVVDVARNLAGLEGANSTENDKASPHPVIGLITEWRTATGEVERRSEASDLGGTMRLGLQEQRLKPGTLAREMYGRDVVGERHRHRYEFNNRYLVRLEEAGLVVSAKSMDETLVEMVELPKSRHPWFLACQAHPEFLSTPRDGHPLFIGFIRAAREYKANEGHAGSLLKEASA</sequence>
<feature type="domain" description="Glutamine amidotransferase" evidence="13">
    <location>
        <begin position="301"/>
        <end position="536"/>
    </location>
</feature>
<accession>A0A3M8SPI0</accession>
<dbReference type="GO" id="GO:0005524">
    <property type="term" value="F:ATP binding"/>
    <property type="evidence" value="ECO:0007669"/>
    <property type="project" value="UniProtKB-KW"/>
</dbReference>
<dbReference type="CDD" id="cd03113">
    <property type="entry name" value="CTPS_N"/>
    <property type="match status" value="1"/>
</dbReference>
<feature type="binding site" evidence="12">
    <location>
        <begin position="14"/>
        <end position="19"/>
    </location>
    <ligand>
        <name>ATP</name>
        <dbReference type="ChEBI" id="CHEBI:30616"/>
    </ligand>
</feature>
<comment type="subunit">
    <text evidence="12">Homotetramer.</text>
</comment>
<feature type="binding site" evidence="12">
    <location>
        <begin position="146"/>
        <end position="148"/>
    </location>
    <ligand>
        <name>CTP</name>
        <dbReference type="ChEBI" id="CHEBI:37563"/>
        <note>allosteric inhibitor</note>
    </ligand>
</feature>
<evidence type="ECO:0000313" key="16">
    <source>
        <dbReference type="Proteomes" id="UP000267049"/>
    </source>
</evidence>
<keyword evidence="16" id="KW-1185">Reference proteome</keyword>
<evidence type="ECO:0000256" key="5">
    <source>
        <dbReference type="ARBA" id="ARBA00022741"/>
    </source>
</evidence>
<dbReference type="InterPro" id="IPR027417">
    <property type="entry name" value="P-loop_NTPase"/>
</dbReference>
<dbReference type="Gene3D" id="3.40.50.300">
    <property type="entry name" value="P-loop containing nucleotide triphosphate hydrolases"/>
    <property type="match status" value="1"/>
</dbReference>
<evidence type="ECO:0000256" key="8">
    <source>
        <dbReference type="ARBA" id="ARBA00022962"/>
    </source>
</evidence>